<dbReference type="Proteomes" id="UP000664859">
    <property type="component" value="Unassembled WGS sequence"/>
</dbReference>
<evidence type="ECO:0000256" key="1">
    <source>
        <dbReference type="SAM" id="MobiDB-lite"/>
    </source>
</evidence>
<evidence type="ECO:0000313" key="4">
    <source>
        <dbReference type="Proteomes" id="UP000664859"/>
    </source>
</evidence>
<keyword evidence="2" id="KW-0472">Membrane</keyword>
<reference evidence="3" key="1">
    <citation type="submission" date="2021-02" db="EMBL/GenBank/DDBJ databases">
        <title>First Annotated Genome of the Yellow-green Alga Tribonema minus.</title>
        <authorList>
            <person name="Mahan K.M."/>
        </authorList>
    </citation>
    <scope>NUCLEOTIDE SEQUENCE</scope>
    <source>
        <strain evidence="3">UTEX B ZZ1240</strain>
    </source>
</reference>
<keyword evidence="2" id="KW-0812">Transmembrane</keyword>
<dbReference type="AlphaFoldDB" id="A0A835ZGB1"/>
<evidence type="ECO:0000313" key="3">
    <source>
        <dbReference type="EMBL" id="KAG5192361.1"/>
    </source>
</evidence>
<evidence type="ECO:0000256" key="2">
    <source>
        <dbReference type="SAM" id="Phobius"/>
    </source>
</evidence>
<feature type="region of interest" description="Disordered" evidence="1">
    <location>
        <begin position="114"/>
        <end position="134"/>
    </location>
</feature>
<feature type="compositionally biased region" description="Low complexity" evidence="1">
    <location>
        <begin position="123"/>
        <end position="134"/>
    </location>
</feature>
<name>A0A835ZGB1_9STRA</name>
<gene>
    <name evidence="3" type="ORF">JKP88DRAFT_4828</name>
</gene>
<accession>A0A835ZGB1</accession>
<protein>
    <submittedName>
        <fullName evidence="3">Uncharacterized protein</fullName>
    </submittedName>
</protein>
<organism evidence="3 4">
    <name type="scientific">Tribonema minus</name>
    <dbReference type="NCBI Taxonomy" id="303371"/>
    <lineage>
        <taxon>Eukaryota</taxon>
        <taxon>Sar</taxon>
        <taxon>Stramenopiles</taxon>
        <taxon>Ochrophyta</taxon>
        <taxon>PX clade</taxon>
        <taxon>Xanthophyceae</taxon>
        <taxon>Tribonematales</taxon>
        <taxon>Tribonemataceae</taxon>
        <taxon>Tribonema</taxon>
    </lineage>
</organism>
<keyword evidence="2" id="KW-1133">Transmembrane helix</keyword>
<proteinExistence type="predicted"/>
<sequence>MRRAAARPSSHGKVTFRCPTLSRVIAFVVIVVLCQHQCDLYIIHGLHRLSLSLSRARSRRNLPPGREPKLAFIRGNVGNDLAALDRALTSQCSYCPREPPWPLYGGPRGSWKGGSWGGGGVTGARTRTASRQAA</sequence>
<keyword evidence="4" id="KW-1185">Reference proteome</keyword>
<dbReference type="EMBL" id="JAFCMP010000007">
    <property type="protein sequence ID" value="KAG5192361.1"/>
    <property type="molecule type" value="Genomic_DNA"/>
</dbReference>
<comment type="caution">
    <text evidence="3">The sequence shown here is derived from an EMBL/GenBank/DDBJ whole genome shotgun (WGS) entry which is preliminary data.</text>
</comment>
<feature type="transmembrane region" description="Helical" evidence="2">
    <location>
        <begin position="21"/>
        <end position="43"/>
    </location>
</feature>